<keyword evidence="3" id="KW-1185">Reference proteome</keyword>
<reference evidence="2" key="1">
    <citation type="journal article" date="2019" name="PLoS Negl. Trop. Dis.">
        <title>Revisiting the worldwide diversity of Leptospira species in the environment.</title>
        <authorList>
            <person name="Vincent A.T."/>
            <person name="Schiettekatte O."/>
            <person name="Bourhy P."/>
            <person name="Veyrier F.J."/>
            <person name="Picardeau M."/>
        </authorList>
    </citation>
    <scope>NUCLEOTIDE SEQUENCE [LARGE SCALE GENOMIC DNA]</scope>
    <source>
        <strain evidence="2">201601109</strain>
    </source>
</reference>
<dbReference type="Pfam" id="PF03691">
    <property type="entry name" value="UPF0167"/>
    <property type="match status" value="1"/>
</dbReference>
<dbReference type="Proteomes" id="UP000297649">
    <property type="component" value="Unassembled WGS sequence"/>
</dbReference>
<evidence type="ECO:0000313" key="2">
    <source>
        <dbReference type="EMBL" id="TGN13322.1"/>
    </source>
</evidence>
<comment type="caution">
    <text evidence="2">The sequence shown here is derived from an EMBL/GenBank/DDBJ whole genome shotgun (WGS) entry which is preliminary data.</text>
</comment>
<name>A0A6H3NQY1_9LEPT</name>
<dbReference type="RefSeq" id="WP_135781476.1">
    <property type="nucleotide sequence ID" value="NZ_JAIZBL010000013.1"/>
</dbReference>
<protein>
    <submittedName>
        <fullName evidence="2">CbrC family protein</fullName>
    </submittedName>
</protein>
<comment type="similarity">
    <text evidence="1">Belongs to the UPF0167 family.</text>
</comment>
<organism evidence="2 3">
    <name type="scientific">Leptospira bandrabouensis</name>
    <dbReference type="NCBI Taxonomy" id="2484903"/>
    <lineage>
        <taxon>Bacteria</taxon>
        <taxon>Pseudomonadati</taxon>
        <taxon>Spirochaetota</taxon>
        <taxon>Spirochaetia</taxon>
        <taxon>Leptospirales</taxon>
        <taxon>Leptospiraceae</taxon>
        <taxon>Leptospira</taxon>
    </lineage>
</organism>
<proteinExistence type="inferred from homology"/>
<dbReference type="InterPro" id="IPR005363">
    <property type="entry name" value="UPF0167"/>
</dbReference>
<sequence length="180" mass="20423">MNIPEFKYHPDPIKTGSIVLSEDKCICCDQKNGFLYIGPVYAEAEIDEQICPNCISNGLAHNKYGAEFTDIAGVGDYGHWDNVVDSVKEEIAFRTPGFIGWQQERWWTHCNDAGVFLGRAGFEEIIEYGNQLIEDLKNDSDINDEDWEDYLRSLSKDDSPTAYIFQCTKCKKIGGYSDSH</sequence>
<gene>
    <name evidence="2" type="ORF">EHR08_11760</name>
</gene>
<accession>A0A6H3NQY1</accession>
<evidence type="ECO:0000256" key="1">
    <source>
        <dbReference type="ARBA" id="ARBA00008525"/>
    </source>
</evidence>
<dbReference type="AlphaFoldDB" id="A0A6H3NQY1"/>
<dbReference type="EMBL" id="RQHU01000016">
    <property type="protein sequence ID" value="TGN13322.1"/>
    <property type="molecule type" value="Genomic_DNA"/>
</dbReference>
<evidence type="ECO:0000313" key="3">
    <source>
        <dbReference type="Proteomes" id="UP000297649"/>
    </source>
</evidence>